<feature type="domain" description="UvrD-like helicase ATP-binding" evidence="12">
    <location>
        <begin position="9"/>
        <end position="285"/>
    </location>
</feature>
<accession>A0ABR7F3E3</accession>
<dbReference type="EMBL" id="JACOOZ010000006">
    <property type="protein sequence ID" value="MBC5668146.1"/>
    <property type="molecule type" value="Genomic_DNA"/>
</dbReference>
<dbReference type="Pfam" id="PF00580">
    <property type="entry name" value="UvrD-helicase"/>
    <property type="match status" value="1"/>
</dbReference>
<dbReference type="PROSITE" id="PS51198">
    <property type="entry name" value="UVRD_HELICASE_ATP_BIND"/>
    <property type="match status" value="1"/>
</dbReference>
<sequence length="616" mass="71372">MEIEYGKEYMFNKSQQQAINFFKGPAMVLAGPGSGKTTVITHRIKNLINKGVAPESIMVVTFTKAAAVHMEKKFTELMAEGHRTYPVTFGTFHGIFFKILRMSLGYKGNCIVTERTKYDILREIVLRKHIESDNTQELIQGIIGEIGNIKGNMVDLIDYEPKCCKKEEFLLVYREYEKTLSKEKKIDFDDILLRCHELFVKRSDILKQWQNVYRYILIDEFQDINTIQYETVKMLACPDNNIFIVGDDDQSIYGFRGACPEIMGQFTKDYENGETIIMNINYRSGETIVAASENLIKNNKNRYEKNIIPNTKGGKEVDVRQFKNKNQELLYVAKKIKKYLEKGVKPSDIAILVRNNSQIPEISDFLKNVSIDSKSKKGEKSIYRGMVAEDIINYIKAAITYDKMPLRDNDSFIKIVNKPQRYINLAVIGENSIDFEELRKIYQESKEITDNIEKLKFHFDMVRKLNPSGAITYIKHGVGYENYLRKYAIDHNMKREALIKQMDDIYNEALKYNTLKEWIWSIENEKNNRSQKDKEGINIITMHGSKGLEFKIVFILDANQGVVPTSKAVRERDYEEERRVFYVAITRAIEELCVYGVAQSLGCDVEMSMFANEIIC</sequence>
<evidence type="ECO:0000259" key="13">
    <source>
        <dbReference type="PROSITE" id="PS51217"/>
    </source>
</evidence>
<keyword evidence="15" id="KW-1185">Reference proteome</keyword>
<evidence type="ECO:0000256" key="10">
    <source>
        <dbReference type="ARBA" id="ARBA00048988"/>
    </source>
</evidence>
<comment type="catalytic activity">
    <reaction evidence="10">
        <text>ATP + H2O = ADP + phosphate + H(+)</text>
        <dbReference type="Rhea" id="RHEA:13065"/>
        <dbReference type="ChEBI" id="CHEBI:15377"/>
        <dbReference type="ChEBI" id="CHEBI:15378"/>
        <dbReference type="ChEBI" id="CHEBI:30616"/>
        <dbReference type="ChEBI" id="CHEBI:43474"/>
        <dbReference type="ChEBI" id="CHEBI:456216"/>
        <dbReference type="EC" id="5.6.2.4"/>
    </reaction>
</comment>
<keyword evidence="6" id="KW-0238">DNA-binding</keyword>
<comment type="similarity">
    <text evidence="1">Belongs to the helicase family. UvrD subfamily.</text>
</comment>
<proteinExistence type="inferred from homology"/>
<dbReference type="PANTHER" id="PTHR11070">
    <property type="entry name" value="UVRD / RECB / PCRA DNA HELICASE FAMILY MEMBER"/>
    <property type="match status" value="1"/>
</dbReference>
<dbReference type="InterPro" id="IPR027417">
    <property type="entry name" value="P-loop_NTPase"/>
</dbReference>
<feature type="binding site" evidence="11">
    <location>
        <begin position="30"/>
        <end position="37"/>
    </location>
    <ligand>
        <name>ATP</name>
        <dbReference type="ChEBI" id="CHEBI:30616"/>
    </ligand>
</feature>
<evidence type="ECO:0000256" key="9">
    <source>
        <dbReference type="ARBA" id="ARBA00034808"/>
    </source>
</evidence>
<dbReference type="PANTHER" id="PTHR11070:SF2">
    <property type="entry name" value="ATP-DEPENDENT DNA HELICASE SRS2"/>
    <property type="match status" value="1"/>
</dbReference>
<organism evidence="14 15">
    <name type="scientific">Eubacterium segne</name>
    <dbReference type="NCBI Taxonomy" id="2763045"/>
    <lineage>
        <taxon>Bacteria</taxon>
        <taxon>Bacillati</taxon>
        <taxon>Bacillota</taxon>
        <taxon>Clostridia</taxon>
        <taxon>Eubacteriales</taxon>
        <taxon>Eubacteriaceae</taxon>
        <taxon>Eubacterium</taxon>
    </lineage>
</organism>
<dbReference type="GO" id="GO:0004386">
    <property type="term" value="F:helicase activity"/>
    <property type="evidence" value="ECO:0007669"/>
    <property type="project" value="UniProtKB-KW"/>
</dbReference>
<evidence type="ECO:0000256" key="5">
    <source>
        <dbReference type="ARBA" id="ARBA00022840"/>
    </source>
</evidence>
<dbReference type="CDD" id="cd17932">
    <property type="entry name" value="DEXQc_UvrD"/>
    <property type="match status" value="1"/>
</dbReference>
<dbReference type="SUPFAM" id="SSF52540">
    <property type="entry name" value="P-loop containing nucleoside triphosphate hydrolases"/>
    <property type="match status" value="1"/>
</dbReference>
<keyword evidence="3 11" id="KW-0378">Hydrolase</keyword>
<dbReference type="Gene3D" id="1.10.10.160">
    <property type="match status" value="1"/>
</dbReference>
<keyword evidence="2 11" id="KW-0547">Nucleotide-binding</keyword>
<dbReference type="RefSeq" id="WP_021953751.1">
    <property type="nucleotide sequence ID" value="NZ_JACOOZ010000006.1"/>
</dbReference>
<evidence type="ECO:0000259" key="12">
    <source>
        <dbReference type="PROSITE" id="PS51198"/>
    </source>
</evidence>
<evidence type="ECO:0000256" key="3">
    <source>
        <dbReference type="ARBA" id="ARBA00022801"/>
    </source>
</evidence>
<evidence type="ECO:0000256" key="6">
    <source>
        <dbReference type="ARBA" id="ARBA00023125"/>
    </source>
</evidence>
<evidence type="ECO:0000256" key="2">
    <source>
        <dbReference type="ARBA" id="ARBA00022741"/>
    </source>
</evidence>
<keyword evidence="4 11" id="KW-0347">Helicase</keyword>
<protein>
    <recommendedName>
        <fullName evidence="9">DNA 3'-5' helicase</fullName>
        <ecNumber evidence="9">5.6.2.4</ecNumber>
    </recommendedName>
</protein>
<keyword evidence="5 11" id="KW-0067">ATP-binding</keyword>
<evidence type="ECO:0000313" key="14">
    <source>
        <dbReference type="EMBL" id="MBC5668146.1"/>
    </source>
</evidence>
<dbReference type="InterPro" id="IPR000212">
    <property type="entry name" value="DNA_helicase_UvrD/REP"/>
</dbReference>
<feature type="domain" description="UvrD-like helicase C-terminal" evidence="13">
    <location>
        <begin position="286"/>
        <end position="547"/>
    </location>
</feature>
<evidence type="ECO:0000256" key="7">
    <source>
        <dbReference type="ARBA" id="ARBA00023235"/>
    </source>
</evidence>
<evidence type="ECO:0000313" key="15">
    <source>
        <dbReference type="Proteomes" id="UP000597877"/>
    </source>
</evidence>
<dbReference type="EC" id="5.6.2.4" evidence="9"/>
<evidence type="ECO:0000256" key="11">
    <source>
        <dbReference type="PROSITE-ProRule" id="PRU00560"/>
    </source>
</evidence>
<dbReference type="InterPro" id="IPR013986">
    <property type="entry name" value="DExx_box_DNA_helicase_dom_sf"/>
</dbReference>
<evidence type="ECO:0000256" key="1">
    <source>
        <dbReference type="ARBA" id="ARBA00009922"/>
    </source>
</evidence>
<evidence type="ECO:0000256" key="8">
    <source>
        <dbReference type="ARBA" id="ARBA00034617"/>
    </source>
</evidence>
<dbReference type="PROSITE" id="PS51217">
    <property type="entry name" value="UVRD_HELICASE_CTER"/>
    <property type="match status" value="1"/>
</dbReference>
<comment type="caution">
    <text evidence="14">The sequence shown here is derived from an EMBL/GenBank/DDBJ whole genome shotgun (WGS) entry which is preliminary data.</text>
</comment>
<dbReference type="InterPro" id="IPR014016">
    <property type="entry name" value="UvrD-like_ATP-bd"/>
</dbReference>
<gene>
    <name evidence="14" type="ORF">H8S00_09145</name>
</gene>
<dbReference type="Gene3D" id="1.10.486.10">
    <property type="entry name" value="PCRA, domain 4"/>
    <property type="match status" value="1"/>
</dbReference>
<reference evidence="14 15" key="1">
    <citation type="submission" date="2020-08" db="EMBL/GenBank/DDBJ databases">
        <title>Genome public.</title>
        <authorList>
            <person name="Liu C."/>
            <person name="Sun Q."/>
        </authorList>
    </citation>
    <scope>NUCLEOTIDE SEQUENCE [LARGE SCALE GENOMIC DNA]</scope>
    <source>
        <strain evidence="14 15">BX4</strain>
    </source>
</reference>
<dbReference type="Pfam" id="PF13361">
    <property type="entry name" value="UvrD_C"/>
    <property type="match status" value="1"/>
</dbReference>
<dbReference type="Proteomes" id="UP000597877">
    <property type="component" value="Unassembled WGS sequence"/>
</dbReference>
<keyword evidence="7" id="KW-0413">Isomerase</keyword>
<dbReference type="InterPro" id="IPR014017">
    <property type="entry name" value="DNA_helicase_UvrD-like_C"/>
</dbReference>
<comment type="catalytic activity">
    <reaction evidence="8">
        <text>Couples ATP hydrolysis with the unwinding of duplex DNA by translocating in the 3'-5' direction.</text>
        <dbReference type="EC" id="5.6.2.4"/>
    </reaction>
</comment>
<dbReference type="Gene3D" id="3.40.50.300">
    <property type="entry name" value="P-loop containing nucleotide triphosphate hydrolases"/>
    <property type="match status" value="2"/>
</dbReference>
<name>A0ABR7F3E3_9FIRM</name>
<evidence type="ECO:0000256" key="4">
    <source>
        <dbReference type="ARBA" id="ARBA00022806"/>
    </source>
</evidence>